<keyword evidence="1" id="KW-0949">S-adenosyl-L-methionine</keyword>
<proteinExistence type="inferred from homology"/>
<protein>
    <submittedName>
        <fullName evidence="4">tRNA-Thr(GGU) m(6)t(6)A37 methyltransferase TsaA</fullName>
    </submittedName>
</protein>
<accession>A0A0S8GDU0</accession>
<keyword evidence="4" id="KW-0808">Transferase</keyword>
<dbReference type="NCBIfam" id="TIGR00104">
    <property type="entry name" value="tRNA_TsaA"/>
    <property type="match status" value="1"/>
</dbReference>
<reference evidence="4 5" key="1">
    <citation type="journal article" date="2015" name="Microbiome">
        <title>Genomic resolution of linkages in carbon, nitrogen, and sulfur cycling among widespread estuary sediment bacteria.</title>
        <authorList>
            <person name="Baker B.J."/>
            <person name="Lazar C.S."/>
            <person name="Teske A.P."/>
            <person name="Dick G.J."/>
        </authorList>
    </citation>
    <scope>NUCLEOTIDE SEQUENCE [LARGE SCALE GENOMIC DNA]</scope>
    <source>
        <strain evidence="4">SM23_60</strain>
    </source>
</reference>
<dbReference type="AlphaFoldDB" id="A0A0S8GDU0"/>
<dbReference type="InterPro" id="IPR036413">
    <property type="entry name" value="YaeB-like_sf"/>
</dbReference>
<evidence type="ECO:0000256" key="1">
    <source>
        <dbReference type="ARBA" id="ARBA00022691"/>
    </source>
</evidence>
<dbReference type="CDD" id="cd09281">
    <property type="entry name" value="UPF0066"/>
    <property type="match status" value="1"/>
</dbReference>
<dbReference type="EMBL" id="LJUO01000105">
    <property type="protein sequence ID" value="KPK69996.1"/>
    <property type="molecule type" value="Genomic_DNA"/>
</dbReference>
<gene>
    <name evidence="4" type="ORF">AMJ87_09595</name>
</gene>
<evidence type="ECO:0000313" key="4">
    <source>
        <dbReference type="EMBL" id="KPK69996.1"/>
    </source>
</evidence>
<dbReference type="PANTHER" id="PTHR12818">
    <property type="entry name" value="TRNA (ADENINE(37)-N6)-METHYLTRANSFERASE"/>
    <property type="match status" value="1"/>
</dbReference>
<keyword evidence="4" id="KW-0489">Methyltransferase</keyword>
<dbReference type="PATRIC" id="fig|1703780.3.peg.1036"/>
<feature type="domain" description="TsaA-like" evidence="3">
    <location>
        <begin position="3"/>
        <end position="133"/>
    </location>
</feature>
<evidence type="ECO:0000313" key="5">
    <source>
        <dbReference type="Proteomes" id="UP000051096"/>
    </source>
</evidence>
<dbReference type="Gene3D" id="2.40.30.70">
    <property type="entry name" value="YaeB-like"/>
    <property type="match status" value="1"/>
</dbReference>
<dbReference type="InterPro" id="IPR040372">
    <property type="entry name" value="YaeB-like"/>
</dbReference>
<dbReference type="GO" id="GO:0008168">
    <property type="term" value="F:methyltransferase activity"/>
    <property type="evidence" value="ECO:0007669"/>
    <property type="project" value="UniProtKB-KW"/>
</dbReference>
<comment type="caution">
    <text evidence="4">The sequence shown here is derived from an EMBL/GenBank/DDBJ whole genome shotgun (WGS) entry which is preliminary data.</text>
</comment>
<evidence type="ECO:0000259" key="3">
    <source>
        <dbReference type="PROSITE" id="PS51668"/>
    </source>
</evidence>
<comment type="similarity">
    <text evidence="2">Belongs to the tRNA methyltransferase O family.</text>
</comment>
<dbReference type="PANTHER" id="PTHR12818:SF0">
    <property type="entry name" value="TRNA (ADENINE(37)-N6)-METHYLTRANSFERASE"/>
    <property type="match status" value="1"/>
</dbReference>
<dbReference type="Proteomes" id="UP000051096">
    <property type="component" value="Unassembled WGS sequence"/>
</dbReference>
<dbReference type="GO" id="GO:0032259">
    <property type="term" value="P:methylation"/>
    <property type="evidence" value="ECO:0007669"/>
    <property type="project" value="UniProtKB-KW"/>
</dbReference>
<dbReference type="InterPro" id="IPR023370">
    <property type="entry name" value="TrmO-like_N"/>
</dbReference>
<dbReference type="InterPro" id="IPR036414">
    <property type="entry name" value="YaeB_N_sf"/>
</dbReference>
<name>A0A0S8GDU0_UNCW3</name>
<sequence>MKGKPIGVIHTPFTGKKETPIQPVKSRSTGRVEVFKHYADGLRDITGFSHIILIYAFHKSRGYTLRVKPFLDERQRGLFATRYPRRPNQIGLTTVQLLRKKGNTLYVRGIDVIDGTPLLDIKPYVPDFSPKKKIRIGWLTGRIQ</sequence>
<organism evidence="4 5">
    <name type="scientific">candidate division WOR_3 bacterium SM23_60</name>
    <dbReference type="NCBI Taxonomy" id="1703780"/>
    <lineage>
        <taxon>Bacteria</taxon>
        <taxon>Bacteria division WOR-3</taxon>
    </lineage>
</organism>
<dbReference type="SUPFAM" id="SSF118196">
    <property type="entry name" value="YaeB-like"/>
    <property type="match status" value="1"/>
</dbReference>
<evidence type="ECO:0000256" key="2">
    <source>
        <dbReference type="ARBA" id="ARBA00033753"/>
    </source>
</evidence>
<dbReference type="PROSITE" id="PS51668">
    <property type="entry name" value="TSAA_2"/>
    <property type="match status" value="1"/>
</dbReference>
<dbReference type="Pfam" id="PF01980">
    <property type="entry name" value="TrmO_N"/>
    <property type="match status" value="1"/>
</dbReference>